<dbReference type="Pfam" id="PF00249">
    <property type="entry name" value="Myb_DNA-binding"/>
    <property type="match status" value="1"/>
</dbReference>
<evidence type="ECO:0000313" key="7">
    <source>
        <dbReference type="EMBL" id="KAK5995490.1"/>
    </source>
</evidence>
<evidence type="ECO:0000259" key="6">
    <source>
        <dbReference type="PROSITE" id="PS51294"/>
    </source>
</evidence>
<dbReference type="InterPro" id="IPR051651">
    <property type="entry name" value="DMTF1_DNA-bind_reg"/>
</dbReference>
<dbReference type="Gene3D" id="1.10.10.60">
    <property type="entry name" value="Homeodomain-like"/>
    <property type="match status" value="2"/>
</dbReference>
<proteinExistence type="predicted"/>
<accession>A0ABR0SUR5</accession>
<dbReference type="PANTHER" id="PTHR46380:SF2">
    <property type="entry name" value="CYCLIN-D-BINDING MYB-LIKE TRANSCRIPTION FACTOR 1"/>
    <property type="match status" value="1"/>
</dbReference>
<feature type="compositionally biased region" description="Low complexity" evidence="4">
    <location>
        <begin position="143"/>
        <end position="153"/>
    </location>
</feature>
<dbReference type="InterPro" id="IPR001005">
    <property type="entry name" value="SANT/Myb"/>
</dbReference>
<name>A0ABR0SUR5_9HYPO</name>
<feature type="compositionally biased region" description="Basic residues" evidence="4">
    <location>
        <begin position="421"/>
        <end position="432"/>
    </location>
</feature>
<dbReference type="PANTHER" id="PTHR46380">
    <property type="entry name" value="CYCLIN-D-BINDING MYB-LIKE TRANSCRIPTION FACTOR 1"/>
    <property type="match status" value="1"/>
</dbReference>
<gene>
    <name evidence="7" type="ORF">PT974_03898</name>
</gene>
<feature type="region of interest" description="Disordered" evidence="4">
    <location>
        <begin position="724"/>
        <end position="750"/>
    </location>
</feature>
<evidence type="ECO:0000313" key="8">
    <source>
        <dbReference type="Proteomes" id="UP001338125"/>
    </source>
</evidence>
<dbReference type="SMART" id="SM00717">
    <property type="entry name" value="SANT"/>
    <property type="match status" value="2"/>
</dbReference>
<feature type="compositionally biased region" description="Low complexity" evidence="4">
    <location>
        <begin position="434"/>
        <end position="444"/>
    </location>
</feature>
<protein>
    <submittedName>
        <fullName evidence="7">RNA polymerase I termination factor-like protein</fullName>
    </submittedName>
</protein>
<dbReference type="InterPro" id="IPR009057">
    <property type="entry name" value="Homeodomain-like_sf"/>
</dbReference>
<feature type="compositionally biased region" description="Basic residues" evidence="4">
    <location>
        <begin position="925"/>
        <end position="937"/>
    </location>
</feature>
<dbReference type="Proteomes" id="UP001338125">
    <property type="component" value="Unassembled WGS sequence"/>
</dbReference>
<dbReference type="PROSITE" id="PS50090">
    <property type="entry name" value="MYB_LIKE"/>
    <property type="match status" value="2"/>
</dbReference>
<dbReference type="InterPro" id="IPR017930">
    <property type="entry name" value="Myb_dom"/>
</dbReference>
<keyword evidence="3" id="KW-0539">Nucleus</keyword>
<keyword evidence="8" id="KW-1185">Reference proteome</keyword>
<feature type="compositionally biased region" description="Acidic residues" evidence="4">
    <location>
        <begin position="66"/>
        <end position="99"/>
    </location>
</feature>
<evidence type="ECO:0000256" key="3">
    <source>
        <dbReference type="ARBA" id="ARBA00023242"/>
    </source>
</evidence>
<evidence type="ECO:0000259" key="5">
    <source>
        <dbReference type="PROSITE" id="PS50090"/>
    </source>
</evidence>
<evidence type="ECO:0000256" key="4">
    <source>
        <dbReference type="SAM" id="MobiDB-lite"/>
    </source>
</evidence>
<feature type="domain" description="Myb-like" evidence="5">
    <location>
        <begin position="647"/>
        <end position="721"/>
    </location>
</feature>
<dbReference type="EMBL" id="JAVFKD010000004">
    <property type="protein sequence ID" value="KAK5995490.1"/>
    <property type="molecule type" value="Genomic_DNA"/>
</dbReference>
<sequence length="1016" mass="113251">MPTNKKWPDFQLASKLRHFMGSQSGVPEGISTDKSSPLLSGTERERNYIDDSQDPGLDERIATMSDAEEPQVDAMEGLEDLPNDDVGADADADFGDLEMFDSNASPAPFAVQISQSLKSEEHSFPISSSASKRDKKKKGRVDAIAAEAITELETPGKKRKRSKKKSPQESEIADSLAANGELDQEQEHIPSPSMQLSQPSVEVETATSDMQAHELPTIPSTQTKKKRKVSDSAEGKRRKKRRANSDAAEDVVQGTQDELPTFDSMDTHATFLRTDRNSGADTLNAIDEEMDQDPDSQLSPSLARARRRSQSAGPRSRENSVPFRAAIAPMAPMAIDGLPRDAEIQDGEAMDTDTIHGLPTDDVADAAGLEPDVESIAREMWREHVSTQNEDEEAPASQNDTNADVAPEEPTQAEEPTESPKRRRSARTKKPKPTVAESTAVESSAEADPDMPEEPTSPSAKTQKRKTRGKTATKRSKGRPPKREKLSPVIQDEVEAEPTEEAGQADEDEEAAAQYRPDGYTQGRFSDDELSRISRAVERFRAEYNLTQFELNEMIHAPGGTTAGSAHAQLWLRLTAECPNRKRQKVINVTRKKFHNFVARGTWTAEQDLELAELIHVHGTTWSKIAGIINRHPEDVRDRYRNYIVCGTAQRKDVWDAEEEGRLTQHVKDAMEAIDELRQQKPDKVLLQKSYEELIDWQNISEKMDRTRSRLQCITKWKALNNRTRRRRNRKAEAKNGDSESPTNEPDDEATAKLELARQQLIAMGEEEQYRLVLAIHQTAAPSDAKIPWVKLVDKSFRSTWPRPAQQLLWHRLKQTVPDSEHKTVQQITQYIINGYNQSGGMPELDQIYDDARELEAIKQVRSRSTANGQQAKSAEIVHDSGAEDEEANQPTGVQVDDLEMHIDPALSQDPQLMQEPAPVEKPAPKKRAPAKKRSKKAAIEVQDPIEEAEPMLPEPVADAGEESNIEEEPRKRKTPSKFKSPSSASKDGEDNTPPQVPSSDSVMDDMEDLPARVPS</sequence>
<feature type="compositionally biased region" description="Polar residues" evidence="4">
    <location>
        <begin position="863"/>
        <end position="873"/>
    </location>
</feature>
<dbReference type="CDD" id="cd00167">
    <property type="entry name" value="SANT"/>
    <property type="match status" value="1"/>
</dbReference>
<feature type="domain" description="Myb-like" evidence="5">
    <location>
        <begin position="595"/>
        <end position="644"/>
    </location>
</feature>
<evidence type="ECO:0000256" key="2">
    <source>
        <dbReference type="ARBA" id="ARBA00023125"/>
    </source>
</evidence>
<feature type="compositionally biased region" description="Acidic residues" evidence="4">
    <location>
        <begin position="492"/>
        <end position="511"/>
    </location>
</feature>
<feature type="domain" description="HTH myb-type" evidence="6">
    <location>
        <begin position="595"/>
        <end position="648"/>
    </location>
</feature>
<dbReference type="SUPFAM" id="SSF46689">
    <property type="entry name" value="Homeodomain-like"/>
    <property type="match status" value="1"/>
</dbReference>
<feature type="region of interest" description="Disordered" evidence="4">
    <location>
        <begin position="908"/>
        <end position="1016"/>
    </location>
</feature>
<evidence type="ECO:0000256" key="1">
    <source>
        <dbReference type="ARBA" id="ARBA00004123"/>
    </source>
</evidence>
<feature type="compositionally biased region" description="Basic and acidic residues" evidence="4">
    <location>
        <begin position="375"/>
        <end position="385"/>
    </location>
</feature>
<keyword evidence="2" id="KW-0238">DNA-binding</keyword>
<feature type="compositionally biased region" description="Polar residues" evidence="4">
    <location>
        <begin position="192"/>
        <end position="210"/>
    </location>
</feature>
<dbReference type="PROSITE" id="PS51294">
    <property type="entry name" value="HTH_MYB"/>
    <property type="match status" value="1"/>
</dbReference>
<comment type="subcellular location">
    <subcellularLocation>
        <location evidence="1">Nucleus</location>
    </subcellularLocation>
</comment>
<feature type="region of interest" description="Disordered" evidence="4">
    <location>
        <begin position="862"/>
        <end position="890"/>
    </location>
</feature>
<comment type="caution">
    <text evidence="7">The sequence shown here is derived from an EMBL/GenBank/DDBJ whole genome shotgun (WGS) entry which is preliminary data.</text>
</comment>
<organism evidence="7 8">
    <name type="scientific">Cladobotryum mycophilum</name>
    <dbReference type="NCBI Taxonomy" id="491253"/>
    <lineage>
        <taxon>Eukaryota</taxon>
        <taxon>Fungi</taxon>
        <taxon>Dikarya</taxon>
        <taxon>Ascomycota</taxon>
        <taxon>Pezizomycotina</taxon>
        <taxon>Sordariomycetes</taxon>
        <taxon>Hypocreomycetidae</taxon>
        <taxon>Hypocreales</taxon>
        <taxon>Hypocreaceae</taxon>
        <taxon>Cladobotryum</taxon>
    </lineage>
</organism>
<reference evidence="7 8" key="1">
    <citation type="submission" date="2024-01" db="EMBL/GenBank/DDBJ databases">
        <title>Complete genome of Cladobotryum mycophilum ATHUM6906.</title>
        <authorList>
            <person name="Christinaki A.C."/>
            <person name="Myridakis A.I."/>
            <person name="Kouvelis V.N."/>
        </authorList>
    </citation>
    <scope>NUCLEOTIDE SEQUENCE [LARGE SCALE GENOMIC DNA]</scope>
    <source>
        <strain evidence="7 8">ATHUM6906</strain>
    </source>
</reference>
<feature type="compositionally biased region" description="Basic residues" evidence="4">
    <location>
        <begin position="462"/>
        <end position="480"/>
    </location>
</feature>
<feature type="region of interest" description="Disordered" evidence="4">
    <location>
        <begin position="21"/>
        <end position="527"/>
    </location>
</feature>
<feature type="compositionally biased region" description="Low complexity" evidence="4">
    <location>
        <begin position="325"/>
        <end position="335"/>
    </location>
</feature>